<evidence type="ECO:0000256" key="5">
    <source>
        <dbReference type="ARBA" id="ARBA00023180"/>
    </source>
</evidence>
<dbReference type="Pfam" id="PF20067">
    <property type="entry name" value="SSL_N"/>
    <property type="match status" value="1"/>
</dbReference>
<dbReference type="PANTHER" id="PTHR10426:SF139">
    <property type="entry name" value="OS09G0374900 PROTEIN"/>
    <property type="match status" value="1"/>
</dbReference>
<dbReference type="Gene3D" id="2.120.10.30">
    <property type="entry name" value="TolB, C-terminal domain"/>
    <property type="match status" value="1"/>
</dbReference>
<organism evidence="7 8">
    <name type="scientific">Zingiber officinale</name>
    <name type="common">Ginger</name>
    <name type="synonym">Amomum zingiber</name>
    <dbReference type="NCBI Taxonomy" id="94328"/>
    <lineage>
        <taxon>Eukaryota</taxon>
        <taxon>Viridiplantae</taxon>
        <taxon>Streptophyta</taxon>
        <taxon>Embryophyta</taxon>
        <taxon>Tracheophyta</taxon>
        <taxon>Spermatophyta</taxon>
        <taxon>Magnoliopsida</taxon>
        <taxon>Liliopsida</taxon>
        <taxon>Zingiberales</taxon>
        <taxon>Zingiberaceae</taxon>
        <taxon>Zingiber</taxon>
    </lineage>
</organism>
<dbReference type="SUPFAM" id="SSF63829">
    <property type="entry name" value="Calcium-dependent phosphotriesterase"/>
    <property type="match status" value="1"/>
</dbReference>
<dbReference type="PANTHER" id="PTHR10426">
    <property type="entry name" value="STRICTOSIDINE SYNTHASE-RELATED"/>
    <property type="match status" value="1"/>
</dbReference>
<comment type="caution">
    <text evidence="7">The sequence shown here is derived from an EMBL/GenBank/DDBJ whole genome shotgun (WGS) entry which is preliminary data.</text>
</comment>
<evidence type="ECO:0000256" key="2">
    <source>
        <dbReference type="ARBA" id="ARBA00009191"/>
    </source>
</evidence>
<dbReference type="FunFam" id="2.120.10.30:FF:000032">
    <property type="entry name" value="Protein STRICTOSIDINE SYNTHASE-LIKE 13"/>
    <property type="match status" value="1"/>
</dbReference>
<dbReference type="GO" id="GO:0005773">
    <property type="term" value="C:vacuole"/>
    <property type="evidence" value="ECO:0007669"/>
    <property type="project" value="UniProtKB-SubCell"/>
</dbReference>
<feature type="domain" description="Strictosidine synthase conserved region" evidence="6">
    <location>
        <begin position="243"/>
        <end position="330"/>
    </location>
</feature>
<gene>
    <name evidence="7" type="ORF">ZIOFF_044549</name>
</gene>
<dbReference type="InterPro" id="IPR018119">
    <property type="entry name" value="Strictosidine_synth_cons-reg"/>
</dbReference>
<dbReference type="Pfam" id="PF03088">
    <property type="entry name" value="Str_synth"/>
    <property type="match status" value="1"/>
</dbReference>
<comment type="similarity">
    <text evidence="2">Belongs to the strictosidine synthase family.</text>
</comment>
<reference evidence="7 8" key="1">
    <citation type="submission" date="2020-08" db="EMBL/GenBank/DDBJ databases">
        <title>Plant Genome Project.</title>
        <authorList>
            <person name="Zhang R.-G."/>
        </authorList>
    </citation>
    <scope>NUCLEOTIDE SEQUENCE [LARGE SCALE GENOMIC DNA]</scope>
    <source>
        <tissue evidence="7">Rhizome</tissue>
    </source>
</reference>
<evidence type="ECO:0000313" key="8">
    <source>
        <dbReference type="Proteomes" id="UP000734854"/>
    </source>
</evidence>
<sequence>MAKPPAVAKLPTMTNIWLQAKQPAVSWWSPKPPPAFPRSATRPTAVGRPTYGLPSRVLAANKAASLSSTDFSIPLFAGINSNSAMDDASITLPIFSSVILLLFYLPSSSSSSSSSYPYEVKCMLQIERLELTATVGPESLIFDHLGRGPYTGVSDGRILLWHGHSQGWSTFAVNSANKNRACYGGGVVEESECGRPLGLQFHWATGVLYVADAYLGLLAVGAEGGVARRIADGADGVPFNFTNGVDVDQSTGEVYFTDSSTQYQRPDYLLCVLTGDSTGRLLKYDPIRKNVVVLKDSLPFPNGVALSDDNTFLVYAETGSCRIIKYWLRGPMAGATTVFADLPGYPDNIRRNSRGEFWVAINREKIDLNHQVYFKTTTQAVKQIMAIKLSREGKLLEVLLNEDDTFVASEANEHNGTIWIGSVENPYVQVYKF</sequence>
<evidence type="ECO:0000256" key="3">
    <source>
        <dbReference type="ARBA" id="ARBA00022554"/>
    </source>
</evidence>
<accession>A0A8J5G2C4</accession>
<proteinExistence type="inferred from homology"/>
<keyword evidence="8" id="KW-1185">Reference proteome</keyword>
<name>A0A8J5G2C4_ZINOF</name>
<evidence type="ECO:0000313" key="7">
    <source>
        <dbReference type="EMBL" id="KAG6496679.1"/>
    </source>
</evidence>
<evidence type="ECO:0000256" key="4">
    <source>
        <dbReference type="ARBA" id="ARBA00022729"/>
    </source>
</evidence>
<evidence type="ECO:0000259" key="6">
    <source>
        <dbReference type="Pfam" id="PF03088"/>
    </source>
</evidence>
<comment type="subcellular location">
    <subcellularLocation>
        <location evidence="1">Vacuole</location>
    </subcellularLocation>
</comment>
<dbReference type="GO" id="GO:0016787">
    <property type="term" value="F:hydrolase activity"/>
    <property type="evidence" value="ECO:0007669"/>
    <property type="project" value="TreeGrafter"/>
</dbReference>
<dbReference type="Proteomes" id="UP000734854">
    <property type="component" value="Unassembled WGS sequence"/>
</dbReference>
<keyword evidence="3" id="KW-0926">Vacuole</keyword>
<keyword evidence="4" id="KW-0732">Signal</keyword>
<keyword evidence="5" id="KW-0325">Glycoprotein</keyword>
<dbReference type="EMBL" id="JACMSC010000012">
    <property type="protein sequence ID" value="KAG6496679.1"/>
    <property type="molecule type" value="Genomic_DNA"/>
</dbReference>
<dbReference type="InterPro" id="IPR011042">
    <property type="entry name" value="6-blade_b-propeller_TolB-like"/>
</dbReference>
<evidence type="ECO:0000256" key="1">
    <source>
        <dbReference type="ARBA" id="ARBA00004116"/>
    </source>
</evidence>
<dbReference type="GO" id="GO:0012505">
    <property type="term" value="C:endomembrane system"/>
    <property type="evidence" value="ECO:0007669"/>
    <property type="project" value="TreeGrafter"/>
</dbReference>
<dbReference type="AlphaFoldDB" id="A0A8J5G2C4"/>
<protein>
    <recommendedName>
        <fullName evidence="6">Strictosidine synthase conserved region domain-containing protein</fullName>
    </recommendedName>
</protein>